<feature type="compositionally biased region" description="Polar residues" evidence="1">
    <location>
        <begin position="247"/>
        <end position="257"/>
    </location>
</feature>
<protein>
    <submittedName>
        <fullName evidence="3">Uncharacterized protein</fullName>
    </submittedName>
</protein>
<feature type="region of interest" description="Disordered" evidence="1">
    <location>
        <begin position="213"/>
        <end position="264"/>
    </location>
</feature>
<feature type="compositionally biased region" description="Low complexity" evidence="1">
    <location>
        <begin position="231"/>
        <end position="240"/>
    </location>
</feature>
<evidence type="ECO:0000256" key="1">
    <source>
        <dbReference type="SAM" id="MobiDB-lite"/>
    </source>
</evidence>
<keyword evidence="4" id="KW-1185">Reference proteome</keyword>
<feature type="signal peptide" evidence="2">
    <location>
        <begin position="1"/>
        <end position="26"/>
    </location>
</feature>
<name>A0ABR2GCT4_9ROSI</name>
<reference evidence="3 4" key="1">
    <citation type="journal article" date="2024" name="G3 (Bethesda)">
        <title>Genome assembly of Hibiscus sabdariffa L. provides insights into metabolisms of medicinal natural products.</title>
        <authorList>
            <person name="Kim T."/>
        </authorList>
    </citation>
    <scope>NUCLEOTIDE SEQUENCE [LARGE SCALE GENOMIC DNA]</scope>
    <source>
        <strain evidence="3">TK-2024</strain>
        <tissue evidence="3">Old leaves</tissue>
    </source>
</reference>
<proteinExistence type="predicted"/>
<gene>
    <name evidence="3" type="ORF">V6N12_050584</name>
</gene>
<sequence length="264" mass="28324">MFGSPSRLKPTLIGLLLFDVAKGSAGSVIAAGLTAGTAVLGCGKRCLRYSSRCPAHLCETRVSLVTNCGAWLMPSQELCLHFVQRRFALTVSAPRSAATRFVGSMQLSPCGAFVQPASYDYRLSRACCWRLAKCLGLLVVCADLLLLHVRCAWGMPPRCRPSGAAVCDVAAPPAPARVAKPCIVGRARSWPEYSVLSSNLPWHASLPFWAPRAPKRHASHSDPTKVKRPRPSSSASRIPSVPKAGMSSANNSSAETARQSRREK</sequence>
<evidence type="ECO:0000313" key="3">
    <source>
        <dbReference type="EMBL" id="KAK8600733.1"/>
    </source>
</evidence>
<keyword evidence="2" id="KW-0732">Signal</keyword>
<accession>A0ABR2GCT4</accession>
<dbReference type="EMBL" id="JBBPBM010000001">
    <property type="protein sequence ID" value="KAK8600733.1"/>
    <property type="molecule type" value="Genomic_DNA"/>
</dbReference>
<organism evidence="3 4">
    <name type="scientific">Hibiscus sabdariffa</name>
    <name type="common">roselle</name>
    <dbReference type="NCBI Taxonomy" id="183260"/>
    <lineage>
        <taxon>Eukaryota</taxon>
        <taxon>Viridiplantae</taxon>
        <taxon>Streptophyta</taxon>
        <taxon>Embryophyta</taxon>
        <taxon>Tracheophyta</taxon>
        <taxon>Spermatophyta</taxon>
        <taxon>Magnoliopsida</taxon>
        <taxon>eudicotyledons</taxon>
        <taxon>Gunneridae</taxon>
        <taxon>Pentapetalae</taxon>
        <taxon>rosids</taxon>
        <taxon>malvids</taxon>
        <taxon>Malvales</taxon>
        <taxon>Malvaceae</taxon>
        <taxon>Malvoideae</taxon>
        <taxon>Hibiscus</taxon>
    </lineage>
</organism>
<feature type="chain" id="PRO_5045793063" evidence="2">
    <location>
        <begin position="27"/>
        <end position="264"/>
    </location>
</feature>
<comment type="caution">
    <text evidence="3">The sequence shown here is derived from an EMBL/GenBank/DDBJ whole genome shotgun (WGS) entry which is preliminary data.</text>
</comment>
<evidence type="ECO:0000256" key="2">
    <source>
        <dbReference type="SAM" id="SignalP"/>
    </source>
</evidence>
<dbReference type="Proteomes" id="UP001472677">
    <property type="component" value="Unassembled WGS sequence"/>
</dbReference>
<evidence type="ECO:0000313" key="4">
    <source>
        <dbReference type="Proteomes" id="UP001472677"/>
    </source>
</evidence>